<dbReference type="EMBL" id="CAJVPV010014195">
    <property type="protein sequence ID" value="CAG8683146.1"/>
    <property type="molecule type" value="Genomic_DNA"/>
</dbReference>
<evidence type="ECO:0000313" key="2">
    <source>
        <dbReference type="Proteomes" id="UP000789342"/>
    </source>
</evidence>
<dbReference type="AlphaFoldDB" id="A0A9N9EK34"/>
<gene>
    <name evidence="1" type="ORF">AMORRO_LOCUS11342</name>
</gene>
<proteinExistence type="predicted"/>
<protein>
    <submittedName>
        <fullName evidence="1">2755_t:CDS:1</fullName>
    </submittedName>
</protein>
<sequence>MNSENLDDVDDTAKKQQIVWKPNVRTAQFTLNNIREAAACDHERSQYISLIRLQVEELITSTVNKYYPRARRSTHQSEIKVNPVELYASVISTLEL</sequence>
<reference evidence="1" key="1">
    <citation type="submission" date="2021-06" db="EMBL/GenBank/DDBJ databases">
        <authorList>
            <person name="Kallberg Y."/>
            <person name="Tangrot J."/>
            <person name="Rosling A."/>
        </authorList>
    </citation>
    <scope>NUCLEOTIDE SEQUENCE</scope>
    <source>
        <strain evidence="1">CL551</strain>
    </source>
</reference>
<name>A0A9N9EK34_9GLOM</name>
<evidence type="ECO:0000313" key="1">
    <source>
        <dbReference type="EMBL" id="CAG8683146.1"/>
    </source>
</evidence>
<dbReference type="Proteomes" id="UP000789342">
    <property type="component" value="Unassembled WGS sequence"/>
</dbReference>
<keyword evidence="2" id="KW-1185">Reference proteome</keyword>
<organism evidence="1 2">
    <name type="scientific">Acaulospora morrowiae</name>
    <dbReference type="NCBI Taxonomy" id="94023"/>
    <lineage>
        <taxon>Eukaryota</taxon>
        <taxon>Fungi</taxon>
        <taxon>Fungi incertae sedis</taxon>
        <taxon>Mucoromycota</taxon>
        <taxon>Glomeromycotina</taxon>
        <taxon>Glomeromycetes</taxon>
        <taxon>Diversisporales</taxon>
        <taxon>Acaulosporaceae</taxon>
        <taxon>Acaulospora</taxon>
    </lineage>
</organism>
<comment type="caution">
    <text evidence="1">The sequence shown here is derived from an EMBL/GenBank/DDBJ whole genome shotgun (WGS) entry which is preliminary data.</text>
</comment>
<accession>A0A9N9EK34</accession>